<dbReference type="Pfam" id="PF00202">
    <property type="entry name" value="Aminotran_3"/>
    <property type="match status" value="1"/>
</dbReference>
<dbReference type="GO" id="GO:0031299">
    <property type="term" value="F:taurine-pyruvate aminotransferase activity"/>
    <property type="evidence" value="ECO:0007669"/>
    <property type="project" value="UniProtKB-EC"/>
</dbReference>
<dbReference type="FunFam" id="3.40.640.10:FF:000004">
    <property type="entry name" value="Acetylornithine aminotransferase"/>
    <property type="match status" value="1"/>
</dbReference>
<evidence type="ECO:0000256" key="2">
    <source>
        <dbReference type="ARBA" id="ARBA00008954"/>
    </source>
</evidence>
<evidence type="ECO:0000256" key="6">
    <source>
        <dbReference type="ARBA" id="ARBA00052998"/>
    </source>
</evidence>
<dbReference type="PROSITE" id="PS00600">
    <property type="entry name" value="AA_TRANSFER_CLASS_3"/>
    <property type="match status" value="1"/>
</dbReference>
<dbReference type="OrthoDB" id="9801834at2"/>
<dbReference type="CDD" id="cd00610">
    <property type="entry name" value="OAT_like"/>
    <property type="match status" value="1"/>
</dbReference>
<evidence type="ECO:0000256" key="3">
    <source>
        <dbReference type="ARBA" id="ARBA00022576"/>
    </source>
</evidence>
<keyword evidence="11" id="KW-0808">Transferase</keyword>
<gene>
    <name evidence="11" type="ORF">SAMN02745124_00463</name>
</gene>
<evidence type="ECO:0000256" key="5">
    <source>
        <dbReference type="ARBA" id="ARBA00023317"/>
    </source>
</evidence>
<dbReference type="InterPro" id="IPR015421">
    <property type="entry name" value="PyrdxlP-dep_Trfase_major"/>
</dbReference>
<evidence type="ECO:0000256" key="9">
    <source>
        <dbReference type="ARBA" id="ARBA00078212"/>
    </source>
</evidence>
<dbReference type="InterPro" id="IPR049704">
    <property type="entry name" value="Aminotrans_3_PPA_site"/>
</dbReference>
<dbReference type="InterPro" id="IPR005814">
    <property type="entry name" value="Aminotrans_3"/>
</dbReference>
<comment type="catalytic activity">
    <reaction evidence="6">
        <text>taurine + pyruvate = sulfoacetaldehyde + L-alanine</text>
        <dbReference type="Rhea" id="RHEA:10420"/>
        <dbReference type="ChEBI" id="CHEBI:15361"/>
        <dbReference type="ChEBI" id="CHEBI:57972"/>
        <dbReference type="ChEBI" id="CHEBI:58246"/>
        <dbReference type="ChEBI" id="CHEBI:507393"/>
        <dbReference type="EC" id="2.6.1.77"/>
    </reaction>
    <physiologicalReaction direction="left-to-right" evidence="6">
        <dbReference type="Rhea" id="RHEA:10421"/>
    </physiologicalReaction>
</comment>
<dbReference type="PANTHER" id="PTHR43094:SF1">
    <property type="entry name" value="AMINOTRANSFERASE CLASS-III"/>
    <property type="match status" value="1"/>
</dbReference>
<dbReference type="GO" id="GO:0005829">
    <property type="term" value="C:cytosol"/>
    <property type="evidence" value="ECO:0007669"/>
    <property type="project" value="TreeGrafter"/>
</dbReference>
<dbReference type="PIRSF" id="PIRSF000521">
    <property type="entry name" value="Transaminase_4ab_Lys_Orn"/>
    <property type="match status" value="1"/>
</dbReference>
<comment type="cofactor">
    <cofactor evidence="1">
        <name>pyridoxal 5'-phosphate</name>
        <dbReference type="ChEBI" id="CHEBI:597326"/>
    </cofactor>
</comment>
<dbReference type="RefSeq" id="WP_143165880.1">
    <property type="nucleotide sequence ID" value="NZ_FQXS01000001.1"/>
</dbReference>
<dbReference type="Gene3D" id="3.40.640.10">
    <property type="entry name" value="Type I PLP-dependent aspartate aminotransferase-like (Major domain)"/>
    <property type="match status" value="1"/>
</dbReference>
<evidence type="ECO:0000256" key="10">
    <source>
        <dbReference type="RuleBase" id="RU003560"/>
    </source>
</evidence>
<dbReference type="STRING" id="1121409.SAMN02745124_00463"/>
<evidence type="ECO:0000256" key="4">
    <source>
        <dbReference type="ARBA" id="ARBA00022898"/>
    </source>
</evidence>
<evidence type="ECO:0000256" key="7">
    <source>
        <dbReference type="ARBA" id="ARBA00067057"/>
    </source>
</evidence>
<keyword evidence="4 10" id="KW-0663">Pyridoxal phosphate</keyword>
<accession>A0A1M5SP10</accession>
<dbReference type="InterPro" id="IPR015424">
    <property type="entry name" value="PyrdxlP-dep_Trfase"/>
</dbReference>
<dbReference type="AlphaFoldDB" id="A0A1M5SP10"/>
<proteinExistence type="inferred from homology"/>
<dbReference type="EMBL" id="FQXS01000001">
    <property type="protein sequence ID" value="SHH40264.1"/>
    <property type="molecule type" value="Genomic_DNA"/>
</dbReference>
<dbReference type="SUPFAM" id="SSF53383">
    <property type="entry name" value="PLP-dependent transferases"/>
    <property type="match status" value="1"/>
</dbReference>
<comment type="similarity">
    <text evidence="2 10">Belongs to the class-III pyridoxal-phosphate-dependent aminotransferase family.</text>
</comment>
<evidence type="ECO:0000256" key="8">
    <source>
        <dbReference type="ARBA" id="ARBA00074603"/>
    </source>
</evidence>
<dbReference type="EC" id="2.6.1.77" evidence="7"/>
<name>A0A1M5SP10_9BACT</name>
<organism evidence="11 12">
    <name type="scientific">Desulfofustis glycolicus DSM 9705</name>
    <dbReference type="NCBI Taxonomy" id="1121409"/>
    <lineage>
        <taxon>Bacteria</taxon>
        <taxon>Pseudomonadati</taxon>
        <taxon>Thermodesulfobacteriota</taxon>
        <taxon>Desulfobulbia</taxon>
        <taxon>Desulfobulbales</taxon>
        <taxon>Desulfocapsaceae</taxon>
        <taxon>Desulfofustis</taxon>
    </lineage>
</organism>
<protein>
    <recommendedName>
        <fullName evidence="8">Taurine--pyruvate aminotransferase</fullName>
        <ecNumber evidence="7">2.6.1.77</ecNumber>
    </recommendedName>
    <alternativeName>
        <fullName evidence="9">Taurine:pyruvate aminotransferase</fullName>
    </alternativeName>
</protein>
<keyword evidence="5 11" id="KW-0670">Pyruvate</keyword>
<keyword evidence="3 11" id="KW-0032">Aminotransferase</keyword>
<evidence type="ECO:0000313" key="11">
    <source>
        <dbReference type="EMBL" id="SHH40264.1"/>
    </source>
</evidence>
<dbReference type="Gene3D" id="3.90.1150.10">
    <property type="entry name" value="Aspartate Aminotransferase, domain 1"/>
    <property type="match status" value="1"/>
</dbReference>
<sequence length="464" mass="51753">MGKMKVLEYETEEIVKGDKDFLWHHLKPHKVFEAAEQLIPVKAEGLVVTDIRGREFLDFTSGGVWSVVVGYGRESVARAVYEQLKEMPYFAGVYGNVPAIKFAQKLLEKLPRMGKVYFSNSGSEANEKAFKLLRQASRFVPERKGKIKILYRDRDYHGTTIGAMSASGQSERKKDFEPLVEGFVEFPHCCCYRCPFDKSYPGCNIECARVIDDIIQKEGPETVGGLIVEPITAGGGILTPVPEYFPIVQEICRKYDVWLIMDEVVCGFGRSGKFWGHEHYDVDPDIVTMAKGLASSYEPLSAVVVKQCIYDLFVNDPADPQTRLNFFRDISTYGGCAGPMAAALETTRIIEEENLVERSREMGVYLLDRLKELLDLPIVGDVRGVGLFCGVEFVRDKVTKEPVSEAEMAKIVGNVFAQSVIVGRTNVSITGLNTVMNFAPALIVTKEQIDRLVDAVRKAAEIGI</sequence>
<reference evidence="11 12" key="1">
    <citation type="submission" date="2016-11" db="EMBL/GenBank/DDBJ databases">
        <authorList>
            <person name="Jaros S."/>
            <person name="Januszkiewicz K."/>
            <person name="Wedrychowicz H."/>
        </authorList>
    </citation>
    <scope>NUCLEOTIDE SEQUENCE [LARGE SCALE GENOMIC DNA]</scope>
    <source>
        <strain evidence="11 12">DSM 9705</strain>
    </source>
</reference>
<dbReference type="GO" id="GO:0030170">
    <property type="term" value="F:pyridoxal phosphate binding"/>
    <property type="evidence" value="ECO:0007669"/>
    <property type="project" value="InterPro"/>
</dbReference>
<evidence type="ECO:0000256" key="1">
    <source>
        <dbReference type="ARBA" id="ARBA00001933"/>
    </source>
</evidence>
<dbReference type="PANTHER" id="PTHR43094">
    <property type="entry name" value="AMINOTRANSFERASE"/>
    <property type="match status" value="1"/>
</dbReference>
<dbReference type="Proteomes" id="UP000184139">
    <property type="component" value="Unassembled WGS sequence"/>
</dbReference>
<dbReference type="InterPro" id="IPR015422">
    <property type="entry name" value="PyrdxlP-dep_Trfase_small"/>
</dbReference>
<evidence type="ECO:0000313" key="12">
    <source>
        <dbReference type="Proteomes" id="UP000184139"/>
    </source>
</evidence>
<keyword evidence="12" id="KW-1185">Reference proteome</keyword>